<dbReference type="InterPro" id="IPR011444">
    <property type="entry name" value="DUF1549"/>
</dbReference>
<feature type="domain" description="DUF1549" evidence="1">
    <location>
        <begin position="541"/>
        <end position="726"/>
    </location>
</feature>
<proteinExistence type="predicted"/>
<evidence type="ECO:0000259" key="2">
    <source>
        <dbReference type="Pfam" id="PF07587"/>
    </source>
</evidence>
<dbReference type="PANTHER" id="PTHR35889">
    <property type="entry name" value="CYCLOINULO-OLIGOSACCHARIDE FRUCTANOTRANSFERASE-RELATED"/>
    <property type="match status" value="1"/>
</dbReference>
<dbReference type="Pfam" id="PF07587">
    <property type="entry name" value="PSD1"/>
    <property type="match status" value="1"/>
</dbReference>
<keyword evidence="4" id="KW-1185">Reference proteome</keyword>
<name>A0A517QNT0_9PLAN</name>
<dbReference type="SUPFAM" id="SSF49899">
    <property type="entry name" value="Concanavalin A-like lectins/glucanases"/>
    <property type="match status" value="1"/>
</dbReference>
<dbReference type="InterPro" id="IPR013320">
    <property type="entry name" value="ConA-like_dom_sf"/>
</dbReference>
<evidence type="ECO:0000313" key="3">
    <source>
        <dbReference type="EMBL" id="QDT33252.1"/>
    </source>
</evidence>
<dbReference type="EMBL" id="CP036267">
    <property type="protein sequence ID" value="QDT33252.1"/>
    <property type="molecule type" value="Genomic_DNA"/>
</dbReference>
<evidence type="ECO:0000259" key="1">
    <source>
        <dbReference type="Pfam" id="PF07583"/>
    </source>
</evidence>
<dbReference type="Gene3D" id="2.60.120.200">
    <property type="match status" value="1"/>
</dbReference>
<dbReference type="KEGG" id="tpol:Mal48_25050"/>
<dbReference type="PANTHER" id="PTHR35889:SF3">
    <property type="entry name" value="F-BOX DOMAIN-CONTAINING PROTEIN"/>
    <property type="match status" value="1"/>
</dbReference>
<accession>A0A517QNT0</accession>
<dbReference type="Pfam" id="PF07583">
    <property type="entry name" value="PSCyt2"/>
    <property type="match status" value="1"/>
</dbReference>
<evidence type="ECO:0000313" key="4">
    <source>
        <dbReference type="Proteomes" id="UP000315724"/>
    </source>
</evidence>
<organism evidence="3 4">
    <name type="scientific">Thalassoglobus polymorphus</name>
    <dbReference type="NCBI Taxonomy" id="2527994"/>
    <lineage>
        <taxon>Bacteria</taxon>
        <taxon>Pseudomonadati</taxon>
        <taxon>Planctomycetota</taxon>
        <taxon>Planctomycetia</taxon>
        <taxon>Planctomycetales</taxon>
        <taxon>Planctomycetaceae</taxon>
        <taxon>Thalassoglobus</taxon>
    </lineage>
</organism>
<feature type="domain" description="DUF1553" evidence="2">
    <location>
        <begin position="791"/>
        <end position="1046"/>
    </location>
</feature>
<evidence type="ECO:0008006" key="5">
    <source>
        <dbReference type="Google" id="ProtNLM"/>
    </source>
</evidence>
<dbReference type="Proteomes" id="UP000315724">
    <property type="component" value="Chromosome"/>
</dbReference>
<protein>
    <recommendedName>
        <fullName evidence="5">LamG-like jellyroll fold domain-containing protein</fullName>
    </recommendedName>
</protein>
<sequence>MKSSIFYSFVLILAGPVIHSQGQDRYSQIVKADKPVAWWKFEAPQDGAFLDQSGSGLHARIQGVVAAKQAGPRPSDYPDFSPKNQAIRIDRGKNYLVVQDPGADSVLDFKAGDGITLEAWVKIDDPLSGSYPYIIGKGRTNNPGTHRNNQSYSLRLATAGGKTALSFFFVDPTGLTKHIHEAGHRWTSNASVPADGYWHHVAVTYTFGQEKSLRGYIDGKAVPGKWDLAGDTTAGPIVDDDELWIGSSVGGGATLGASLDEVAIYRTALSPEAIKKHAKVDIKVDHFAFEEIDGDLPSDHVQVDILETVSAGRSWKFLNKEMSPLYQTDLFALDRLPQKYNNKGLIIDRPAPSLIRLSSTVEFDAGEYEFRIRSLDASRLYIDGKLIAETEFMNPRADAHQEYYRLTQYGDEILSLAAGQLEDHQKVVLTAGKHNVVVYRLVGNKGKGNYLGEFNVGYAKTGEQLKFLAPERDLDYTDEGWLTFKNEERQRLIDWNQRERLAISQAEQKYWQQRHAWAKTQAGPEIDVPEIQDAPSLKSNLDKFIFASLQKEELKPTGQISDSEFLRRVSLDTIGTIPSPKLIQEFFELPKETRRAEIIEKLLNDQGWADHWVGYWQDVLAENPGLTKPELNNSGPFRWYLYESFLDNKPFDRFVTELSLMEGSKYSGGPAGFSVASQNDVPMAAKAHILGTAFLAVEMKCARCHDAPYHDVKQEDLFSIAALLKRDAQKVPGSSTIPLSTEEVASLSVKVTLQPGSSVKPKWPFAQFVSATDADHPVLAEEFVRNANDSRHQLAAMLTSPHNKRFSQVIVNRVWAKLIGRGIVQPVDDWEEAEISHPELLDYLSREFILSGYDLKALTRTILLSDIYQRAPVPGLLADNIGAEKFRGPIRRKMTGEQLADSLYAATGKSFGSEKLTMDADGKRPDSIFVHLGTPERAWQLITVSNERDRPSMSIPVAQSIIDLMSAYGWRQQRQEPLTHREDPLTALQPMALANGTSSLKAIDFSDDSALTHEALQDQPVEVFVEHLFERLLTRTPTSNEREMFSGQLRKGYETRIVAGPEAVPPKRMFRSGITWINHFHPDADREAMDRSREILEGDPKSVRLDPDWRQRAEDVVWVLVNSPEFVFVP</sequence>
<dbReference type="AlphaFoldDB" id="A0A517QNT0"/>
<dbReference type="Pfam" id="PF13385">
    <property type="entry name" value="Laminin_G_3"/>
    <property type="match status" value="1"/>
</dbReference>
<dbReference type="InterPro" id="IPR022655">
    <property type="entry name" value="DUF1553"/>
</dbReference>
<gene>
    <name evidence="3" type="ORF">Mal48_25050</name>
</gene>
<reference evidence="3 4" key="1">
    <citation type="submission" date="2019-02" db="EMBL/GenBank/DDBJ databases">
        <title>Deep-cultivation of Planctomycetes and their phenomic and genomic characterization uncovers novel biology.</title>
        <authorList>
            <person name="Wiegand S."/>
            <person name="Jogler M."/>
            <person name="Boedeker C."/>
            <person name="Pinto D."/>
            <person name="Vollmers J."/>
            <person name="Rivas-Marin E."/>
            <person name="Kohn T."/>
            <person name="Peeters S.H."/>
            <person name="Heuer A."/>
            <person name="Rast P."/>
            <person name="Oberbeckmann S."/>
            <person name="Bunk B."/>
            <person name="Jeske O."/>
            <person name="Meyerdierks A."/>
            <person name="Storesund J.E."/>
            <person name="Kallscheuer N."/>
            <person name="Luecker S."/>
            <person name="Lage O.M."/>
            <person name="Pohl T."/>
            <person name="Merkel B.J."/>
            <person name="Hornburger P."/>
            <person name="Mueller R.-W."/>
            <person name="Bruemmer F."/>
            <person name="Labrenz M."/>
            <person name="Spormann A.M."/>
            <person name="Op den Camp H."/>
            <person name="Overmann J."/>
            <person name="Amann R."/>
            <person name="Jetten M.S.M."/>
            <person name="Mascher T."/>
            <person name="Medema M.H."/>
            <person name="Devos D.P."/>
            <person name="Kaster A.-K."/>
            <person name="Ovreas L."/>
            <person name="Rohde M."/>
            <person name="Galperin M.Y."/>
            <person name="Jogler C."/>
        </authorList>
    </citation>
    <scope>NUCLEOTIDE SEQUENCE [LARGE SCALE GENOMIC DNA]</scope>
    <source>
        <strain evidence="3 4">Mal48</strain>
    </source>
</reference>